<dbReference type="STRING" id="7159.Q16NG3"/>
<proteinExistence type="predicted"/>
<dbReference type="PhylomeDB" id="Q16NG3"/>
<dbReference type="AlphaFoldDB" id="Q16NG3"/>
<evidence type="ECO:0000256" key="1">
    <source>
        <dbReference type="SAM" id="SignalP"/>
    </source>
</evidence>
<reference evidence="2" key="1">
    <citation type="submission" date="2005-10" db="EMBL/GenBank/DDBJ databases">
        <authorList>
            <person name="Loftus B.J."/>
            <person name="Nene V.M."/>
            <person name="Hannick L.I."/>
            <person name="Bidwell S."/>
            <person name="Haas B."/>
            <person name="Amedeo P."/>
            <person name="Orvis J."/>
            <person name="Wortman J.R."/>
            <person name="White O.R."/>
            <person name="Salzberg S."/>
            <person name="Shumway M."/>
            <person name="Koo H."/>
            <person name="Zhao Y."/>
            <person name="Holmes M."/>
            <person name="Miller J."/>
            <person name="Schatz M."/>
            <person name="Pop M."/>
            <person name="Pai G."/>
            <person name="Utterback T."/>
            <person name="Rogers Y.-H."/>
            <person name="Kravitz S."/>
            <person name="Fraser C.M."/>
        </authorList>
    </citation>
    <scope>NUCLEOTIDE SEQUENCE</scope>
    <source>
        <strain evidence="2">Liverpool</strain>
    </source>
</reference>
<dbReference type="VEuPathDB" id="VectorBase:AAEL004633"/>
<accession>Q16NG3</accession>
<organism evidence="2 3">
    <name type="scientific">Aedes aegypti</name>
    <name type="common">Yellowfever mosquito</name>
    <name type="synonym">Culex aegypti</name>
    <dbReference type="NCBI Taxonomy" id="7159"/>
    <lineage>
        <taxon>Eukaryota</taxon>
        <taxon>Metazoa</taxon>
        <taxon>Ecdysozoa</taxon>
        <taxon>Arthropoda</taxon>
        <taxon>Hexapoda</taxon>
        <taxon>Insecta</taxon>
        <taxon>Pterygota</taxon>
        <taxon>Neoptera</taxon>
        <taxon>Endopterygota</taxon>
        <taxon>Diptera</taxon>
        <taxon>Nematocera</taxon>
        <taxon>Culicoidea</taxon>
        <taxon>Culicidae</taxon>
        <taxon>Culicinae</taxon>
        <taxon>Aedini</taxon>
        <taxon>Aedes</taxon>
        <taxon>Stegomyia</taxon>
    </lineage>
</organism>
<dbReference type="eggNOG" id="KOG2657">
    <property type="taxonomic scope" value="Eukaryota"/>
</dbReference>
<gene>
    <name evidence="2" type="ORF">AaeL_AAEL011971</name>
</gene>
<dbReference type="EMBL" id="CH477824">
    <property type="protein sequence ID" value="EAT35900.1"/>
    <property type="molecule type" value="Genomic_DNA"/>
</dbReference>
<dbReference type="HOGENOM" id="CLU_1556542_0_0_1"/>
<reference evidence="2" key="3">
    <citation type="submission" date="2012-09" db="EMBL/GenBank/DDBJ databases">
        <authorList>
            <consortium name="VectorBase"/>
        </authorList>
    </citation>
    <scope>NUCLEOTIDE SEQUENCE</scope>
    <source>
        <strain evidence="2">Liverpool</strain>
    </source>
</reference>
<evidence type="ECO:0000313" key="2">
    <source>
        <dbReference type="EMBL" id="EAT35900.1"/>
    </source>
</evidence>
<name>Q16NG3_AEDAE</name>
<dbReference type="PaxDb" id="7159-AAEL011971-PA"/>
<evidence type="ECO:0000313" key="3">
    <source>
        <dbReference type="Proteomes" id="UP000682892"/>
    </source>
</evidence>
<sequence length="172" mass="19933">MRASRSIYSVFVVLLEVLGSDNVHSQQIKDNTYTLISRAHCFRRLNGTHIIGCSFKLSGSVGVLSRTLILWCESILPLLGPNLMPHLFTREYTYCVTKVVFNIPLFFGEEEDTCDVERPEGSWTPWGTRLLELLEDFPFPIYYVADPDDMDKLYDRFELRISDRRFGCPPER</sequence>
<protein>
    <submittedName>
        <fullName evidence="2">AAEL011971-PA</fullName>
    </submittedName>
</protein>
<feature type="signal peptide" evidence="1">
    <location>
        <begin position="1"/>
        <end position="25"/>
    </location>
</feature>
<reference evidence="2" key="2">
    <citation type="journal article" date="2007" name="Science">
        <title>Genome sequence of Aedes aegypti, a major arbovirus vector.</title>
        <authorList>
            <person name="Nene V."/>
            <person name="Wortman J.R."/>
            <person name="Lawson D."/>
            <person name="Haas B."/>
            <person name="Kodira C."/>
            <person name="Tu Z.J."/>
            <person name="Loftus B."/>
            <person name="Xi Z."/>
            <person name="Megy K."/>
            <person name="Grabherr M."/>
            <person name="Ren Q."/>
            <person name="Zdobnov E.M."/>
            <person name="Lobo N.F."/>
            <person name="Campbell K.S."/>
            <person name="Brown S.E."/>
            <person name="Bonaldo M.F."/>
            <person name="Zhu J."/>
            <person name="Sinkins S.P."/>
            <person name="Hogenkamp D.G."/>
            <person name="Amedeo P."/>
            <person name="Arensburger P."/>
            <person name="Atkinson P.W."/>
            <person name="Bidwell S."/>
            <person name="Biedler J."/>
            <person name="Birney E."/>
            <person name="Bruggner R.V."/>
            <person name="Costas J."/>
            <person name="Coy M.R."/>
            <person name="Crabtree J."/>
            <person name="Crawford M."/>
            <person name="Debruyn B."/>
            <person name="Decaprio D."/>
            <person name="Eiglmeier K."/>
            <person name="Eisenstadt E."/>
            <person name="El-Dorry H."/>
            <person name="Gelbart W.M."/>
            <person name="Gomes S.L."/>
            <person name="Hammond M."/>
            <person name="Hannick L.I."/>
            <person name="Hogan J.R."/>
            <person name="Holmes M.H."/>
            <person name="Jaffe D."/>
            <person name="Johnston J.S."/>
            <person name="Kennedy R.C."/>
            <person name="Koo H."/>
            <person name="Kravitz S."/>
            <person name="Kriventseva E.V."/>
            <person name="Kulp D."/>
            <person name="Labutti K."/>
            <person name="Lee E."/>
            <person name="Li S."/>
            <person name="Lovin D.D."/>
            <person name="Mao C."/>
            <person name="Mauceli E."/>
            <person name="Menck C.F."/>
            <person name="Miller J.R."/>
            <person name="Montgomery P."/>
            <person name="Mori A."/>
            <person name="Nascimento A.L."/>
            <person name="Naveira H.F."/>
            <person name="Nusbaum C."/>
            <person name="O'leary S."/>
            <person name="Orvis J."/>
            <person name="Pertea M."/>
            <person name="Quesneville H."/>
            <person name="Reidenbach K.R."/>
            <person name="Rogers Y.H."/>
            <person name="Roth C.W."/>
            <person name="Schneider J.R."/>
            <person name="Schatz M."/>
            <person name="Shumway M."/>
            <person name="Stanke M."/>
            <person name="Stinson E.O."/>
            <person name="Tubio J.M."/>
            <person name="Vanzee J.P."/>
            <person name="Verjovski-Almeida S."/>
            <person name="Werner D."/>
            <person name="White O."/>
            <person name="Wyder S."/>
            <person name="Zeng Q."/>
            <person name="Zhao Q."/>
            <person name="Zhao Y."/>
            <person name="Hill C.A."/>
            <person name="Raikhel A.S."/>
            <person name="Soares M.B."/>
            <person name="Knudson D.L."/>
            <person name="Lee N.H."/>
            <person name="Galagan J."/>
            <person name="Salzberg S.L."/>
            <person name="Paulsen I.T."/>
            <person name="Dimopoulos G."/>
            <person name="Collins F.H."/>
            <person name="Birren B."/>
            <person name="Fraser-Liggett C.M."/>
            <person name="Severson D.W."/>
        </authorList>
    </citation>
    <scope>NUCLEOTIDE SEQUENCE [LARGE SCALE GENOMIC DNA]</scope>
    <source>
        <strain evidence="2">Liverpool</strain>
    </source>
</reference>
<feature type="chain" id="PRO_5014307278" evidence="1">
    <location>
        <begin position="26"/>
        <end position="172"/>
    </location>
</feature>
<keyword evidence="1" id="KW-0732">Signal</keyword>
<dbReference type="Proteomes" id="UP000682892">
    <property type="component" value="Unassembled WGS sequence"/>
</dbReference>